<organism evidence="2 3">
    <name type="scientific">Streptomyces vietnamensis</name>
    <dbReference type="NCBI Taxonomy" id="362257"/>
    <lineage>
        <taxon>Bacteria</taxon>
        <taxon>Bacillati</taxon>
        <taxon>Actinomycetota</taxon>
        <taxon>Actinomycetes</taxon>
        <taxon>Kitasatosporales</taxon>
        <taxon>Streptomycetaceae</taxon>
        <taxon>Streptomyces</taxon>
    </lineage>
</organism>
<name>A0A0B5IBG0_9ACTN</name>
<dbReference type="RefSeq" id="WP_041131695.1">
    <property type="nucleotide sequence ID" value="NZ_CP010407.1"/>
</dbReference>
<proteinExistence type="predicted"/>
<evidence type="ECO:0000313" key="2">
    <source>
        <dbReference type="EMBL" id="AJF67767.1"/>
    </source>
</evidence>
<dbReference type="HOGENOM" id="CLU_175330_3_0_11"/>
<evidence type="ECO:0000313" key="3">
    <source>
        <dbReference type="Proteomes" id="UP000031774"/>
    </source>
</evidence>
<gene>
    <name evidence="2" type="ORF">SVTN_28650</name>
</gene>
<dbReference type="Pfam" id="PF13822">
    <property type="entry name" value="ACC_epsilon"/>
    <property type="match status" value="1"/>
</dbReference>
<dbReference type="EMBL" id="CP010407">
    <property type="protein sequence ID" value="AJF67767.1"/>
    <property type="molecule type" value="Genomic_DNA"/>
</dbReference>
<dbReference type="STRING" id="362257.SVTN_28650"/>
<sequence length="77" mass="8088">MTDSRLSQLLSVDRGNPGPEELAALTAALVVRLAGEASADAPSAGRRDAAGWRRPERASMFEGPRSWRAAGRGGARV</sequence>
<protein>
    <recommendedName>
        <fullName evidence="4">Acyl-CoA carboxylase subunit epsilon</fullName>
    </recommendedName>
</protein>
<dbReference type="GO" id="GO:0003989">
    <property type="term" value="F:acetyl-CoA carboxylase activity"/>
    <property type="evidence" value="ECO:0007669"/>
    <property type="project" value="InterPro"/>
</dbReference>
<dbReference type="AlphaFoldDB" id="A0A0B5IBG0"/>
<dbReference type="Proteomes" id="UP000031774">
    <property type="component" value="Chromosome"/>
</dbReference>
<reference evidence="2 3" key="1">
    <citation type="submission" date="2014-12" db="EMBL/GenBank/DDBJ databases">
        <title>Complete genome sequence of Streptomyces vietnamensis strain GIMV4.0001, a genetic manipulable producer of the benzoisochromanequinone antibiotic granaticin.</title>
        <authorList>
            <person name="Deng M.R."/>
            <person name="Guo J."/>
            <person name="Ma L.Y."/>
            <person name="Feng G.D."/>
            <person name="Mo C.Y."/>
            <person name="Zhu H.H."/>
        </authorList>
    </citation>
    <scope>NUCLEOTIDE SEQUENCE [LARGE SCALE GENOMIC DNA]</scope>
    <source>
        <strain evidence="3">GIMV4.0001</strain>
    </source>
</reference>
<dbReference type="GO" id="GO:0004658">
    <property type="term" value="F:propionyl-CoA carboxylase activity"/>
    <property type="evidence" value="ECO:0007669"/>
    <property type="project" value="InterPro"/>
</dbReference>
<accession>A0A0B5IBG0</accession>
<feature type="region of interest" description="Disordered" evidence="1">
    <location>
        <begin position="37"/>
        <end position="57"/>
    </location>
</feature>
<feature type="compositionally biased region" description="Basic and acidic residues" evidence="1">
    <location>
        <begin position="45"/>
        <end position="57"/>
    </location>
</feature>
<dbReference type="InterPro" id="IPR032716">
    <property type="entry name" value="ACC_epsilon"/>
</dbReference>
<dbReference type="KEGG" id="svt:SVTN_28650"/>
<keyword evidence="3" id="KW-1185">Reference proteome</keyword>
<evidence type="ECO:0008006" key="4">
    <source>
        <dbReference type="Google" id="ProtNLM"/>
    </source>
</evidence>
<evidence type="ECO:0000256" key="1">
    <source>
        <dbReference type="SAM" id="MobiDB-lite"/>
    </source>
</evidence>